<organism evidence="1 2">
    <name type="scientific">Dolichospermum compactum NIES-806</name>
    <dbReference type="NCBI Taxonomy" id="1973481"/>
    <lineage>
        <taxon>Bacteria</taxon>
        <taxon>Bacillati</taxon>
        <taxon>Cyanobacteriota</taxon>
        <taxon>Cyanophyceae</taxon>
        <taxon>Nostocales</taxon>
        <taxon>Aphanizomenonaceae</taxon>
        <taxon>Dolichospermum</taxon>
        <taxon>Dolichospermum compactum</taxon>
    </lineage>
</organism>
<accession>A0A1Z4V3Z7</accession>
<protein>
    <recommendedName>
        <fullName evidence="3">Phytanoyl-CoA dioxygenase</fullName>
    </recommendedName>
</protein>
<evidence type="ECO:0008006" key="3">
    <source>
        <dbReference type="Google" id="ProtNLM"/>
    </source>
</evidence>
<gene>
    <name evidence="1" type="ORF">NIES806_23630</name>
</gene>
<dbReference type="OrthoDB" id="9791262at2"/>
<sequence>MKLTTEALKSYEEQGFLFIPECFSREEISVICDQIPNVMDDEAVGRVLEDDQMLTSEIINFLRVDSIFMIVKIGIKFFGIMKNNMMIYRTYASVTPKICCRVRQTA</sequence>
<dbReference type="KEGG" id="dcm:NIES806_23630"/>
<dbReference type="EMBL" id="AP018316">
    <property type="protein sequence ID" value="BAZ86153.1"/>
    <property type="molecule type" value="Genomic_DNA"/>
</dbReference>
<keyword evidence="2" id="KW-1185">Reference proteome</keyword>
<dbReference type="SUPFAM" id="SSF51197">
    <property type="entry name" value="Clavaminate synthase-like"/>
    <property type="match status" value="1"/>
</dbReference>
<evidence type="ECO:0000313" key="2">
    <source>
        <dbReference type="Proteomes" id="UP000218702"/>
    </source>
</evidence>
<proteinExistence type="predicted"/>
<reference evidence="1 2" key="1">
    <citation type="submission" date="2017-06" db="EMBL/GenBank/DDBJ databases">
        <title>Genome sequencing of cyanobaciteial culture collection at National Institute for Environmental Studies (NIES).</title>
        <authorList>
            <person name="Hirose Y."/>
            <person name="Shimura Y."/>
            <person name="Fujisawa T."/>
            <person name="Nakamura Y."/>
            <person name="Kawachi M."/>
        </authorList>
    </citation>
    <scope>NUCLEOTIDE SEQUENCE [LARGE SCALE GENOMIC DNA]</scope>
    <source>
        <strain evidence="1 2">NIES-806</strain>
    </source>
</reference>
<name>A0A1Z4V3Z7_9CYAN</name>
<dbReference type="Proteomes" id="UP000218702">
    <property type="component" value="Chromosome"/>
</dbReference>
<dbReference type="RefSeq" id="WP_096667459.1">
    <property type="nucleotide sequence ID" value="NZ_AP018316.1"/>
</dbReference>
<dbReference type="Gene3D" id="2.60.120.620">
    <property type="entry name" value="q2cbj1_9rhob like domain"/>
    <property type="match status" value="1"/>
</dbReference>
<dbReference type="AlphaFoldDB" id="A0A1Z4V3Z7"/>
<evidence type="ECO:0000313" key="1">
    <source>
        <dbReference type="EMBL" id="BAZ86153.1"/>
    </source>
</evidence>